<reference evidence="3" key="1">
    <citation type="submission" date="2025-08" db="UniProtKB">
        <authorList>
            <consortium name="RefSeq"/>
        </authorList>
    </citation>
    <scope>IDENTIFICATION</scope>
    <source>
        <tissue evidence="3">Whole body pupa</tissue>
    </source>
</reference>
<name>A0A9C5Z6I1_9MUSC</name>
<keyword evidence="2" id="KW-1185">Reference proteome</keyword>
<dbReference type="AlphaFoldDB" id="A0A9C5Z6I1"/>
<dbReference type="PANTHER" id="PTHR46060:SF1">
    <property type="entry name" value="MARINER MOS1 TRANSPOSASE-LIKE PROTEIN"/>
    <property type="match status" value="1"/>
</dbReference>
<dbReference type="Proteomes" id="UP000092443">
    <property type="component" value="Unplaced"/>
</dbReference>
<dbReference type="InterPro" id="IPR052709">
    <property type="entry name" value="Transposase-MT_Hybrid"/>
</dbReference>
<feature type="region of interest" description="Disordered" evidence="1">
    <location>
        <begin position="98"/>
        <end position="129"/>
    </location>
</feature>
<dbReference type="PANTHER" id="PTHR46060">
    <property type="entry name" value="MARINER MOS1 TRANSPOSASE-LIKE PROTEIN"/>
    <property type="match status" value="1"/>
</dbReference>
<dbReference type="RefSeq" id="XP_037893953.1">
    <property type="nucleotide sequence ID" value="XM_038038025.1"/>
</dbReference>
<accession>A0A9C5Z6I1</accession>
<feature type="compositionally biased region" description="Basic and acidic residues" evidence="1">
    <location>
        <begin position="112"/>
        <end position="129"/>
    </location>
</feature>
<organism evidence="2 3">
    <name type="scientific">Glossina fuscipes</name>
    <dbReference type="NCBI Taxonomy" id="7396"/>
    <lineage>
        <taxon>Eukaryota</taxon>
        <taxon>Metazoa</taxon>
        <taxon>Ecdysozoa</taxon>
        <taxon>Arthropoda</taxon>
        <taxon>Hexapoda</taxon>
        <taxon>Insecta</taxon>
        <taxon>Pterygota</taxon>
        <taxon>Neoptera</taxon>
        <taxon>Endopterygota</taxon>
        <taxon>Diptera</taxon>
        <taxon>Brachycera</taxon>
        <taxon>Muscomorpha</taxon>
        <taxon>Hippoboscoidea</taxon>
        <taxon>Glossinidae</taxon>
        <taxon>Glossina</taxon>
    </lineage>
</organism>
<protein>
    <submittedName>
        <fullName evidence="3">Protein GVQW3-like</fullName>
    </submittedName>
</protein>
<proteinExistence type="predicted"/>
<gene>
    <name evidence="3" type="primary">LOC119640170</name>
</gene>
<dbReference type="Pfam" id="PF13565">
    <property type="entry name" value="HTH_32"/>
    <property type="match status" value="1"/>
</dbReference>
<evidence type="ECO:0000256" key="1">
    <source>
        <dbReference type="SAM" id="MobiDB-lite"/>
    </source>
</evidence>
<sequence>MLEKAYGDVVLSKTRAYEWYKAFKDGREVVEDLPRSGRPSKSSNEENIDKIKTMVLENRHLSLREIARGVNMSHESVRGILVDILGMRRINGDDKWMYENEKETTQHSSEFCSEHEPKPKKPRRSRSEK</sequence>
<evidence type="ECO:0000313" key="3">
    <source>
        <dbReference type="RefSeq" id="XP_037893953.1"/>
    </source>
</evidence>
<evidence type="ECO:0000313" key="2">
    <source>
        <dbReference type="Proteomes" id="UP000092443"/>
    </source>
</evidence>
<dbReference type="GeneID" id="119640170"/>
<dbReference type="KEGG" id="gfs:119640170"/>